<name>A0A1F6T838_9PROT</name>
<organism evidence="2 3">
    <name type="scientific">Candidatus Muproteobacteria bacterium RBG_16_62_13</name>
    <dbReference type="NCBI Taxonomy" id="1817756"/>
    <lineage>
        <taxon>Bacteria</taxon>
        <taxon>Pseudomonadati</taxon>
        <taxon>Pseudomonadota</taxon>
        <taxon>Candidatus Muproteobacteria</taxon>
    </lineage>
</organism>
<feature type="domain" description="N-acetyltransferase" evidence="1">
    <location>
        <begin position="1"/>
        <end position="164"/>
    </location>
</feature>
<comment type="caution">
    <text evidence="2">The sequence shown here is derived from an EMBL/GenBank/DDBJ whole genome shotgun (WGS) entry which is preliminary data.</text>
</comment>
<dbReference type="GO" id="GO:0016747">
    <property type="term" value="F:acyltransferase activity, transferring groups other than amino-acyl groups"/>
    <property type="evidence" value="ECO:0007669"/>
    <property type="project" value="InterPro"/>
</dbReference>
<dbReference type="EMBL" id="MFSQ01000018">
    <property type="protein sequence ID" value="OGI41307.1"/>
    <property type="molecule type" value="Genomic_DNA"/>
</dbReference>
<protein>
    <recommendedName>
        <fullName evidence="1">N-acetyltransferase domain-containing protein</fullName>
    </recommendedName>
</protein>
<accession>A0A1F6T838</accession>
<dbReference type="CDD" id="cd04301">
    <property type="entry name" value="NAT_SF"/>
    <property type="match status" value="1"/>
</dbReference>
<proteinExistence type="predicted"/>
<dbReference type="InterPro" id="IPR000182">
    <property type="entry name" value="GNAT_dom"/>
</dbReference>
<dbReference type="InterPro" id="IPR016181">
    <property type="entry name" value="Acyl_CoA_acyltransferase"/>
</dbReference>
<evidence type="ECO:0000259" key="1">
    <source>
        <dbReference type="PROSITE" id="PS51186"/>
    </source>
</evidence>
<evidence type="ECO:0000313" key="2">
    <source>
        <dbReference type="EMBL" id="OGI41307.1"/>
    </source>
</evidence>
<dbReference type="SUPFAM" id="SSF55729">
    <property type="entry name" value="Acyl-CoA N-acyltransferases (Nat)"/>
    <property type="match status" value="1"/>
</dbReference>
<reference evidence="2 3" key="1">
    <citation type="journal article" date="2016" name="Nat. Commun.">
        <title>Thousands of microbial genomes shed light on interconnected biogeochemical processes in an aquifer system.</title>
        <authorList>
            <person name="Anantharaman K."/>
            <person name="Brown C.T."/>
            <person name="Hug L.A."/>
            <person name="Sharon I."/>
            <person name="Castelle C.J."/>
            <person name="Probst A.J."/>
            <person name="Thomas B.C."/>
            <person name="Singh A."/>
            <person name="Wilkins M.J."/>
            <person name="Karaoz U."/>
            <person name="Brodie E.L."/>
            <person name="Williams K.H."/>
            <person name="Hubbard S.S."/>
            <person name="Banfield J.F."/>
        </authorList>
    </citation>
    <scope>NUCLEOTIDE SEQUENCE [LARGE SCALE GENOMIC DNA]</scope>
</reference>
<dbReference type="STRING" id="1817756.A2140_02775"/>
<dbReference type="Pfam" id="PF00583">
    <property type="entry name" value="Acetyltransf_1"/>
    <property type="match status" value="1"/>
</dbReference>
<dbReference type="PROSITE" id="PS51186">
    <property type="entry name" value="GNAT"/>
    <property type="match status" value="1"/>
</dbReference>
<sequence length="168" mass="18693">MKIRFATLDDVPAFVELARRFHALTRFATYDYNPERVAQQLRATVEIGQNRNGTHCFFVAEDCQGKPVGGLIGCVEQHFFSDRLVASVIHYDVLPDKRMGGAGLRLLTAFRKWAENRGAVELNAGINSGTDLDKMDRFLCKLGFQPTGGNYSMPLTVPCRLPIAVGEK</sequence>
<evidence type="ECO:0000313" key="3">
    <source>
        <dbReference type="Proteomes" id="UP000178379"/>
    </source>
</evidence>
<dbReference type="Proteomes" id="UP000178379">
    <property type="component" value="Unassembled WGS sequence"/>
</dbReference>
<dbReference type="AlphaFoldDB" id="A0A1F6T838"/>
<gene>
    <name evidence="2" type="ORF">A2140_02775</name>
</gene>
<dbReference type="Gene3D" id="3.40.630.30">
    <property type="match status" value="1"/>
</dbReference>